<evidence type="ECO:0000256" key="6">
    <source>
        <dbReference type="ARBA" id="ARBA00023212"/>
    </source>
</evidence>
<evidence type="ECO:0000256" key="9">
    <source>
        <dbReference type="ARBA" id="ARBA00038319"/>
    </source>
</evidence>
<proteinExistence type="inferred from homology"/>
<comment type="subcellular location">
    <subcellularLocation>
        <location evidence="8">Cell projection</location>
        <location evidence="8">Kinocilium</location>
    </subcellularLocation>
    <subcellularLocation>
        <location evidence="1">Cytoplasm</location>
        <location evidence="1">Cytoskeleton</location>
        <location evidence="1">Flagellum axoneme</location>
    </subcellularLocation>
</comment>
<evidence type="ECO:0000256" key="10">
    <source>
        <dbReference type="ARBA" id="ARBA00041080"/>
    </source>
</evidence>
<dbReference type="GO" id="GO:0005930">
    <property type="term" value="C:axoneme"/>
    <property type="evidence" value="ECO:0007669"/>
    <property type="project" value="TreeGrafter"/>
</dbReference>
<dbReference type="GO" id="GO:0044458">
    <property type="term" value="P:motile cilium assembly"/>
    <property type="evidence" value="ECO:0007669"/>
    <property type="project" value="TreeGrafter"/>
</dbReference>
<dbReference type="CTD" id="221421"/>
<sequence length="290" mass="34204">MLMLFSEKKMNIEYFMEGLECLMYCGQKITPEQKVLIENSLIVLQNENRFTGMYFWGRINAITRDYYISFGYTQDCLKDRKFFYTLDGYQWMMLPFVHSPKIFQATILCREPFIGDPILVTTVELDPTFEVDANQIISANLPEKVKLKEEERLAAIVFIITEECAICPRGALYKLTDGRIIPNQMFRGLNDLQVENISNYQILRLPRNDLKHNLLKRGDYNYAIDFLDCIADVIPLRRAFSLNLMRNERLIIMKSCLWPGMTFFHKLNSRKHGFLYFGDGKKNYDLLFMY</sequence>
<dbReference type="PANTHER" id="PTHR22069:SF0">
    <property type="entry name" value="RADIAL SPOKE HEAD PROTEIN 9 HOMOLOG"/>
    <property type="match status" value="1"/>
</dbReference>
<dbReference type="GeneID" id="108968188"/>
<keyword evidence="7" id="KW-0966">Cell projection</keyword>
<evidence type="ECO:0000256" key="5">
    <source>
        <dbReference type="ARBA" id="ARBA00023069"/>
    </source>
</evidence>
<protein>
    <recommendedName>
        <fullName evidence="10">Radial spoke head protein 9 homolog</fullName>
    </recommendedName>
</protein>
<keyword evidence="4" id="KW-0282">Flagellum</keyword>
<evidence type="ECO:0000256" key="7">
    <source>
        <dbReference type="ARBA" id="ARBA00023273"/>
    </source>
</evidence>
<evidence type="ECO:0000256" key="8">
    <source>
        <dbReference type="ARBA" id="ARBA00037822"/>
    </source>
</evidence>
<reference evidence="11" key="1">
    <citation type="submission" date="2015-06" db="EMBL/GenBank/DDBJ databases">
        <authorList>
            <person name="Hoefler B.C."/>
            <person name="Straight P.D."/>
        </authorList>
    </citation>
    <scope>NUCLEOTIDE SEQUENCE</scope>
</reference>
<dbReference type="InterPro" id="IPR055316">
    <property type="entry name" value="RSP9"/>
</dbReference>
<dbReference type="GO" id="GO:0060294">
    <property type="term" value="P:cilium movement involved in cell motility"/>
    <property type="evidence" value="ECO:0007669"/>
    <property type="project" value="TreeGrafter"/>
</dbReference>
<keyword evidence="3" id="KW-0970">Cilium biogenesis/degradation</keyword>
<gene>
    <name evidence="11" type="primary">RSPH9_0</name>
    <name evidence="11" type="ORF">c0_g1_i1</name>
</gene>
<evidence type="ECO:0000256" key="3">
    <source>
        <dbReference type="ARBA" id="ARBA00022794"/>
    </source>
</evidence>
<keyword evidence="6" id="KW-0206">Cytoskeleton</keyword>
<dbReference type="GO" id="GO:0060091">
    <property type="term" value="C:kinocilium"/>
    <property type="evidence" value="ECO:0007669"/>
    <property type="project" value="UniProtKB-SubCell"/>
</dbReference>
<accession>A0A0K8VRX3</accession>
<evidence type="ECO:0000256" key="1">
    <source>
        <dbReference type="ARBA" id="ARBA00004611"/>
    </source>
</evidence>
<name>A0A0K8VRX3_BACLA</name>
<evidence type="ECO:0000256" key="2">
    <source>
        <dbReference type="ARBA" id="ARBA00022490"/>
    </source>
</evidence>
<dbReference type="EMBL" id="GDHF01010680">
    <property type="protein sequence ID" value="JAI41634.1"/>
    <property type="molecule type" value="Transcribed_RNA"/>
</dbReference>
<dbReference type="OrthoDB" id="10258956at2759"/>
<evidence type="ECO:0000313" key="11">
    <source>
        <dbReference type="EMBL" id="JAI41634.1"/>
    </source>
</evidence>
<keyword evidence="5" id="KW-0969">Cilium</keyword>
<dbReference type="GO" id="GO:0035082">
    <property type="term" value="P:axoneme assembly"/>
    <property type="evidence" value="ECO:0007669"/>
    <property type="project" value="InterPro"/>
</dbReference>
<organism evidence="11">
    <name type="scientific">Bactrocera latifrons</name>
    <name type="common">Malaysian fruit fly</name>
    <name type="synonym">Chaetodacus latifrons</name>
    <dbReference type="NCBI Taxonomy" id="174628"/>
    <lineage>
        <taxon>Eukaryota</taxon>
        <taxon>Metazoa</taxon>
        <taxon>Ecdysozoa</taxon>
        <taxon>Arthropoda</taxon>
        <taxon>Hexapoda</taxon>
        <taxon>Insecta</taxon>
        <taxon>Pterygota</taxon>
        <taxon>Neoptera</taxon>
        <taxon>Endopterygota</taxon>
        <taxon>Diptera</taxon>
        <taxon>Brachycera</taxon>
        <taxon>Muscomorpha</taxon>
        <taxon>Tephritoidea</taxon>
        <taxon>Tephritidae</taxon>
        <taxon>Bactrocera</taxon>
        <taxon>Bactrocera</taxon>
    </lineage>
</organism>
<dbReference type="AlphaFoldDB" id="A0A0K8VRX3"/>
<dbReference type="PANTHER" id="PTHR22069">
    <property type="entry name" value="MITOCHONDRIAL RIBOSOMAL PROTEIN S18"/>
    <property type="match status" value="1"/>
</dbReference>
<comment type="similarity">
    <text evidence="9">Belongs to the flagellar radial spoke RSP9 family.</text>
</comment>
<evidence type="ECO:0000256" key="4">
    <source>
        <dbReference type="ARBA" id="ARBA00022846"/>
    </source>
</evidence>
<keyword evidence="2" id="KW-0963">Cytoplasm</keyword>